<feature type="transmembrane region" description="Helical" evidence="6">
    <location>
        <begin position="315"/>
        <end position="338"/>
    </location>
</feature>
<dbReference type="Proteomes" id="UP000319555">
    <property type="component" value="Unassembled WGS sequence"/>
</dbReference>
<accession>A0A521CB91</accession>
<protein>
    <submittedName>
        <fullName evidence="8">Tight adherence protein B</fullName>
    </submittedName>
</protein>
<reference evidence="8 9" key="1">
    <citation type="submission" date="2017-05" db="EMBL/GenBank/DDBJ databases">
        <authorList>
            <person name="Varghese N."/>
            <person name="Submissions S."/>
        </authorList>
    </citation>
    <scope>NUCLEOTIDE SEQUENCE [LARGE SCALE GENOMIC DNA]</scope>
    <source>
        <strain evidence="8 9">DSM 28009</strain>
    </source>
</reference>
<evidence type="ECO:0000256" key="2">
    <source>
        <dbReference type="ARBA" id="ARBA00022475"/>
    </source>
</evidence>
<dbReference type="GO" id="GO:0005886">
    <property type="term" value="C:plasma membrane"/>
    <property type="evidence" value="ECO:0007669"/>
    <property type="project" value="UniProtKB-SubCell"/>
</dbReference>
<dbReference type="RefSeq" id="WP_142635743.1">
    <property type="nucleotide sequence ID" value="NZ_CANLVA010000004.1"/>
</dbReference>
<evidence type="ECO:0000256" key="6">
    <source>
        <dbReference type="SAM" id="Phobius"/>
    </source>
</evidence>
<comment type="subcellular location">
    <subcellularLocation>
        <location evidence="1">Cell membrane</location>
        <topology evidence="1">Multi-pass membrane protein</topology>
    </subcellularLocation>
</comment>
<name>A0A521CB91_9RHOB</name>
<dbReference type="OrthoDB" id="9803381at2"/>
<feature type="domain" description="Type II secretion system protein GspF" evidence="7">
    <location>
        <begin position="175"/>
        <end position="300"/>
    </location>
</feature>
<keyword evidence="2" id="KW-1003">Cell membrane</keyword>
<evidence type="ECO:0000256" key="3">
    <source>
        <dbReference type="ARBA" id="ARBA00022692"/>
    </source>
</evidence>
<organism evidence="8 9">
    <name type="scientific">Ruegeria faecimaris</name>
    <dbReference type="NCBI Taxonomy" id="686389"/>
    <lineage>
        <taxon>Bacteria</taxon>
        <taxon>Pseudomonadati</taxon>
        <taxon>Pseudomonadota</taxon>
        <taxon>Alphaproteobacteria</taxon>
        <taxon>Rhodobacterales</taxon>
        <taxon>Roseobacteraceae</taxon>
        <taxon>Ruegeria</taxon>
    </lineage>
</organism>
<keyword evidence="5 6" id="KW-0472">Membrane</keyword>
<feature type="transmembrane region" description="Helical" evidence="6">
    <location>
        <begin position="140"/>
        <end position="160"/>
    </location>
</feature>
<dbReference type="InterPro" id="IPR018076">
    <property type="entry name" value="T2SS_GspF_dom"/>
</dbReference>
<gene>
    <name evidence="8" type="ORF">SAMN06265380_102304</name>
</gene>
<dbReference type="InterPro" id="IPR042094">
    <property type="entry name" value="T2SS_GspF_sf"/>
</dbReference>
<keyword evidence="3 6" id="KW-0812">Transmembrane</keyword>
<dbReference type="EMBL" id="FXTE01000002">
    <property type="protein sequence ID" value="SMO56703.1"/>
    <property type="molecule type" value="Genomic_DNA"/>
</dbReference>
<evidence type="ECO:0000313" key="8">
    <source>
        <dbReference type="EMBL" id="SMO56703.1"/>
    </source>
</evidence>
<feature type="transmembrane region" description="Helical" evidence="6">
    <location>
        <begin position="115"/>
        <end position="134"/>
    </location>
</feature>
<evidence type="ECO:0000256" key="4">
    <source>
        <dbReference type="ARBA" id="ARBA00022989"/>
    </source>
</evidence>
<feature type="transmembrane region" description="Helical" evidence="6">
    <location>
        <begin position="29"/>
        <end position="48"/>
    </location>
</feature>
<evidence type="ECO:0000259" key="7">
    <source>
        <dbReference type="Pfam" id="PF00482"/>
    </source>
</evidence>
<keyword evidence="9" id="KW-1185">Reference proteome</keyword>
<feature type="transmembrane region" description="Helical" evidence="6">
    <location>
        <begin position="283"/>
        <end position="303"/>
    </location>
</feature>
<keyword evidence="4 6" id="KW-1133">Transmembrane helix</keyword>
<dbReference type="AlphaFoldDB" id="A0A521CB91"/>
<evidence type="ECO:0000313" key="9">
    <source>
        <dbReference type="Proteomes" id="UP000319555"/>
    </source>
</evidence>
<dbReference type="Pfam" id="PF00482">
    <property type="entry name" value="T2SSF"/>
    <property type="match status" value="1"/>
</dbReference>
<proteinExistence type="predicted"/>
<sequence length="342" mass="37121">MFEKIRSYLANLNINNLIGPEMEVAGFDVRFVLALAVFLGALIAFEGLRQFMRRGENREEAINRRIQMLSEGKSGEDVLSLLKPQEAKPLLRSFPLVGDLPLALKVSGLNMVPEMFLAGCGAAFLISAIGGSMVADPLKVVPTCALVFLIAPLVALGVTLRKRKAALIKQLPDALDLMSRGLKVGHPLNTTLQSVAEEMPDPIGTEFGLVVDQVSYGEELTTAIKSMADRIDEEDIQYLAVALMMQHGTGGDLAGILRTLARVIRARMSLRRKVKAISAEGRMTAYILSSIPVGIAVFMTIMTPTYYGDVADSPAFVPVMSVIAVTIVLNAIVMFKLVNFRI</sequence>
<evidence type="ECO:0000256" key="1">
    <source>
        <dbReference type="ARBA" id="ARBA00004651"/>
    </source>
</evidence>
<dbReference type="PANTHER" id="PTHR35007">
    <property type="entry name" value="INTEGRAL MEMBRANE PROTEIN-RELATED"/>
    <property type="match status" value="1"/>
</dbReference>
<evidence type="ECO:0000256" key="5">
    <source>
        <dbReference type="ARBA" id="ARBA00023136"/>
    </source>
</evidence>
<dbReference type="PANTHER" id="PTHR35007:SF1">
    <property type="entry name" value="PILUS ASSEMBLY PROTEIN"/>
    <property type="match status" value="1"/>
</dbReference>
<dbReference type="Gene3D" id="1.20.81.30">
    <property type="entry name" value="Type II secretion system (T2SS), domain F"/>
    <property type="match status" value="1"/>
</dbReference>